<dbReference type="SUPFAM" id="SSF53335">
    <property type="entry name" value="S-adenosyl-L-methionine-dependent methyltransferases"/>
    <property type="match status" value="1"/>
</dbReference>
<dbReference type="EMBL" id="VSSQ01101352">
    <property type="protein sequence ID" value="MPN43139.1"/>
    <property type="molecule type" value="Genomic_DNA"/>
</dbReference>
<evidence type="ECO:0008006" key="2">
    <source>
        <dbReference type="Google" id="ProtNLM"/>
    </source>
</evidence>
<name>A0A645HY83_9ZZZZ</name>
<reference evidence="1" key="1">
    <citation type="submission" date="2019-08" db="EMBL/GenBank/DDBJ databases">
        <authorList>
            <person name="Kucharzyk K."/>
            <person name="Murdoch R.W."/>
            <person name="Higgins S."/>
            <person name="Loffler F."/>
        </authorList>
    </citation>
    <scope>NUCLEOTIDE SEQUENCE</scope>
</reference>
<dbReference type="Gene3D" id="3.40.50.150">
    <property type="entry name" value="Vaccinia Virus protein VP39"/>
    <property type="match status" value="1"/>
</dbReference>
<dbReference type="AlphaFoldDB" id="A0A645HY83"/>
<comment type="caution">
    <text evidence="1">The sequence shown here is derived from an EMBL/GenBank/DDBJ whole genome shotgun (WGS) entry which is preliminary data.</text>
</comment>
<sequence length="74" mass="8444">MKGFCAVADLQTIEKQDYILTPGRYVGIEEQEEDSEPFDEKMARLTSELSDMFAKSHELEAEIRKKLGAIGYEI</sequence>
<organism evidence="1">
    <name type="scientific">bioreactor metagenome</name>
    <dbReference type="NCBI Taxonomy" id="1076179"/>
    <lineage>
        <taxon>unclassified sequences</taxon>
        <taxon>metagenomes</taxon>
        <taxon>ecological metagenomes</taxon>
    </lineage>
</organism>
<accession>A0A645HY83</accession>
<dbReference type="InterPro" id="IPR029063">
    <property type="entry name" value="SAM-dependent_MTases_sf"/>
</dbReference>
<evidence type="ECO:0000313" key="1">
    <source>
        <dbReference type="EMBL" id="MPN43139.1"/>
    </source>
</evidence>
<proteinExistence type="predicted"/>
<gene>
    <name evidence="1" type="ORF">SDC9_190698</name>
</gene>
<protein>
    <recommendedName>
        <fullName evidence="2">DNA methylase adenine-specific domain-containing protein</fullName>
    </recommendedName>
</protein>